<organism evidence="2 3">
    <name type="scientific">Apiospora aurea</name>
    <dbReference type="NCBI Taxonomy" id="335848"/>
    <lineage>
        <taxon>Eukaryota</taxon>
        <taxon>Fungi</taxon>
        <taxon>Dikarya</taxon>
        <taxon>Ascomycota</taxon>
        <taxon>Pezizomycotina</taxon>
        <taxon>Sordariomycetes</taxon>
        <taxon>Xylariomycetidae</taxon>
        <taxon>Amphisphaeriales</taxon>
        <taxon>Apiosporaceae</taxon>
        <taxon>Apiospora</taxon>
    </lineage>
</organism>
<feature type="region of interest" description="Disordered" evidence="1">
    <location>
        <begin position="265"/>
        <end position="324"/>
    </location>
</feature>
<proteinExistence type="predicted"/>
<comment type="caution">
    <text evidence="2">The sequence shown here is derived from an EMBL/GenBank/DDBJ whole genome shotgun (WGS) entry which is preliminary data.</text>
</comment>
<accession>A0ABR1QN02</accession>
<feature type="region of interest" description="Disordered" evidence="1">
    <location>
        <begin position="446"/>
        <end position="484"/>
    </location>
</feature>
<feature type="compositionally biased region" description="Basic and acidic residues" evidence="1">
    <location>
        <begin position="446"/>
        <end position="458"/>
    </location>
</feature>
<dbReference type="RefSeq" id="XP_066703433.1">
    <property type="nucleotide sequence ID" value="XM_066840806.1"/>
</dbReference>
<dbReference type="GeneID" id="92073868"/>
<name>A0ABR1QN02_9PEZI</name>
<protein>
    <submittedName>
        <fullName evidence="2">Uncharacterized protein</fullName>
    </submittedName>
</protein>
<evidence type="ECO:0000256" key="1">
    <source>
        <dbReference type="SAM" id="MobiDB-lite"/>
    </source>
</evidence>
<feature type="compositionally biased region" description="Low complexity" evidence="1">
    <location>
        <begin position="309"/>
        <end position="320"/>
    </location>
</feature>
<reference evidence="2 3" key="1">
    <citation type="submission" date="2023-01" db="EMBL/GenBank/DDBJ databases">
        <title>Analysis of 21 Apiospora genomes using comparative genomics revels a genus with tremendous synthesis potential of carbohydrate active enzymes and secondary metabolites.</title>
        <authorList>
            <person name="Sorensen T."/>
        </authorList>
    </citation>
    <scope>NUCLEOTIDE SEQUENCE [LARGE SCALE GENOMIC DNA]</scope>
    <source>
        <strain evidence="2 3">CBS 24483</strain>
    </source>
</reference>
<feature type="region of interest" description="Disordered" evidence="1">
    <location>
        <begin position="129"/>
        <end position="188"/>
    </location>
</feature>
<dbReference type="EMBL" id="JAQQWE010000003">
    <property type="protein sequence ID" value="KAK7959730.1"/>
    <property type="molecule type" value="Genomic_DNA"/>
</dbReference>
<evidence type="ECO:0000313" key="3">
    <source>
        <dbReference type="Proteomes" id="UP001391051"/>
    </source>
</evidence>
<gene>
    <name evidence="2" type="ORF">PG986_004584</name>
</gene>
<sequence length="505" mass="56637">MPFAFRVALERLPGWGTFSLTSDPRPHRFHALIPAFHQPSPNPPQYDDRRSNDAPRCRRRRRLGHGRRTTPNLESPVCDEQRPRLDLCHSTAHDQQIIIDYESLRSCPQPAPQRQPRGQMDSGTIIVMASPSREDTADEVMTGNNPPGHLEEPSPTYTHKRKRTGQNEAPANGPLRNRRKVDDAREASTTEEAALRTMAQAHRPASDTLTPILSDMDRRHNTRRSVLAKIAHALDTIIEDCREEDKELAAEITKGFTAFLQAKTGDSISPHSNEHLQENGPARAEPLRAPTRSWADVARADQSHPPQDNTNKQTQQTQQTKQREDLRVLARIPEEHRGWAHSQHNFALRQAVCKTLNLSLVDIPDVYHTATGVAVRPRDKEAREKLLRGKEELARSLRADAVEVPITWVNYVVPGCPTRLSNIFGETFETDTLLRDEVIAQTGVEPDAKDTTRAESAREQIGAKTVAPGSQRAMTTRNRARTAHGVRTAMGRPQLVTTTAQQSRS</sequence>
<feature type="compositionally biased region" description="Basic and acidic residues" evidence="1">
    <location>
        <begin position="46"/>
        <end position="56"/>
    </location>
</feature>
<feature type="compositionally biased region" description="Basic residues" evidence="1">
    <location>
        <begin position="57"/>
        <end position="68"/>
    </location>
</feature>
<evidence type="ECO:0000313" key="2">
    <source>
        <dbReference type="EMBL" id="KAK7959730.1"/>
    </source>
</evidence>
<keyword evidence="3" id="KW-1185">Reference proteome</keyword>
<dbReference type="Proteomes" id="UP001391051">
    <property type="component" value="Unassembled WGS sequence"/>
</dbReference>
<feature type="region of interest" description="Disordered" evidence="1">
    <location>
        <begin position="35"/>
        <end position="78"/>
    </location>
</feature>